<comment type="caution">
    <text evidence="2">The sequence shown here is derived from an EMBL/GenBank/DDBJ whole genome shotgun (WGS) entry which is preliminary data.</text>
</comment>
<proteinExistence type="predicted"/>
<dbReference type="CDD" id="cd00121">
    <property type="entry name" value="MATH"/>
    <property type="match status" value="1"/>
</dbReference>
<name>A0AAV4TVD9_9ARAC</name>
<dbReference type="Gene3D" id="2.60.210.10">
    <property type="entry name" value="Apoptosis, Tumor Necrosis Factor Receptor Associated Protein 2, Chain A"/>
    <property type="match status" value="1"/>
</dbReference>
<dbReference type="PROSITE" id="PS50144">
    <property type="entry name" value="MATH"/>
    <property type="match status" value="1"/>
</dbReference>
<dbReference type="Proteomes" id="UP001054837">
    <property type="component" value="Unassembled WGS sequence"/>
</dbReference>
<dbReference type="InterPro" id="IPR002083">
    <property type="entry name" value="MATH/TRAF_dom"/>
</dbReference>
<dbReference type="InterPro" id="IPR008974">
    <property type="entry name" value="TRAF-like"/>
</dbReference>
<dbReference type="AlphaFoldDB" id="A0AAV4TVD9"/>
<sequence length="315" mass="36585">MWLFENRDNMERSDTPLFTYLWKIKNFTFCSARVTLTSPEFVVEGLNNTRWALYLRPRDTSDEEAEVTYYLHRMDNAGPETLTLDYRLSLVDVKGSSLKHAMFRSYSFRRNGRDGCAAHVLRDEVMVEKKSSYLADDTLMIRCEMWRVGQEETRVVQCVAHSHIGVERVSVTWAIANFSELQVLQKTPVPIRWASRENPLFSMNLYKSDDRLFLHVRFEGGRVFEMCIFKLYVLDTSLKRREWNQYEISLTPKVKQEYNMCLCSLDKILVKKSTFLGKDTLNMECELSIAGGVTSKEIESTVYGPCPQGMTCGIM</sequence>
<gene>
    <name evidence="2" type="primary">spoplb_26</name>
    <name evidence="2" type="ORF">CDAR_524071</name>
</gene>
<keyword evidence="3" id="KW-1185">Reference proteome</keyword>
<accession>A0AAV4TVD9</accession>
<reference evidence="2 3" key="1">
    <citation type="submission" date="2021-06" db="EMBL/GenBank/DDBJ databases">
        <title>Caerostris darwini draft genome.</title>
        <authorList>
            <person name="Kono N."/>
            <person name="Arakawa K."/>
        </authorList>
    </citation>
    <scope>NUCLEOTIDE SEQUENCE [LARGE SCALE GENOMIC DNA]</scope>
</reference>
<protein>
    <submittedName>
        <fullName evidence="2">Speckle-type POZ protein-like B</fullName>
    </submittedName>
</protein>
<dbReference type="SUPFAM" id="SSF49599">
    <property type="entry name" value="TRAF domain-like"/>
    <property type="match status" value="1"/>
</dbReference>
<feature type="domain" description="MATH" evidence="1">
    <location>
        <begin position="17"/>
        <end position="145"/>
    </location>
</feature>
<evidence type="ECO:0000313" key="3">
    <source>
        <dbReference type="Proteomes" id="UP001054837"/>
    </source>
</evidence>
<dbReference type="Pfam" id="PF22486">
    <property type="entry name" value="MATH_2"/>
    <property type="match status" value="1"/>
</dbReference>
<organism evidence="2 3">
    <name type="scientific">Caerostris darwini</name>
    <dbReference type="NCBI Taxonomy" id="1538125"/>
    <lineage>
        <taxon>Eukaryota</taxon>
        <taxon>Metazoa</taxon>
        <taxon>Ecdysozoa</taxon>
        <taxon>Arthropoda</taxon>
        <taxon>Chelicerata</taxon>
        <taxon>Arachnida</taxon>
        <taxon>Araneae</taxon>
        <taxon>Araneomorphae</taxon>
        <taxon>Entelegynae</taxon>
        <taxon>Araneoidea</taxon>
        <taxon>Araneidae</taxon>
        <taxon>Caerostris</taxon>
    </lineage>
</organism>
<evidence type="ECO:0000259" key="1">
    <source>
        <dbReference type="PROSITE" id="PS50144"/>
    </source>
</evidence>
<evidence type="ECO:0000313" key="2">
    <source>
        <dbReference type="EMBL" id="GIY49252.1"/>
    </source>
</evidence>
<dbReference type="EMBL" id="BPLQ01010209">
    <property type="protein sequence ID" value="GIY49252.1"/>
    <property type="molecule type" value="Genomic_DNA"/>
</dbReference>